<evidence type="ECO:0000256" key="3">
    <source>
        <dbReference type="ARBA" id="ARBA00012782"/>
    </source>
</evidence>
<evidence type="ECO:0000256" key="8">
    <source>
        <dbReference type="HAMAP-Rule" id="MF_01518"/>
    </source>
</evidence>
<evidence type="ECO:0000256" key="6">
    <source>
        <dbReference type="ARBA" id="ARBA00047720"/>
    </source>
</evidence>
<proteinExistence type="inferred from homology"/>
<dbReference type="SUPFAM" id="SSF51556">
    <property type="entry name" value="Metallo-dependent hydrolases"/>
    <property type="match status" value="1"/>
</dbReference>
<accession>A0A1I2QLJ9</accession>
<evidence type="ECO:0000256" key="5">
    <source>
        <dbReference type="ARBA" id="ARBA00023211"/>
    </source>
</evidence>
<dbReference type="HAMAP" id="MF_01518">
    <property type="entry name" value="Adenine_deamin"/>
    <property type="match status" value="1"/>
</dbReference>
<dbReference type="SUPFAM" id="SSF51338">
    <property type="entry name" value="Composite domain of metallo-dependent hydrolases"/>
    <property type="match status" value="1"/>
</dbReference>
<feature type="domain" description="Adenine deaminase C-terminal" evidence="10">
    <location>
        <begin position="405"/>
        <end position="574"/>
    </location>
</feature>
<evidence type="ECO:0000259" key="10">
    <source>
        <dbReference type="Pfam" id="PF13382"/>
    </source>
</evidence>
<feature type="domain" description="Amidohydrolase-related" evidence="9">
    <location>
        <begin position="69"/>
        <end position="350"/>
    </location>
</feature>
<dbReference type="Proteomes" id="UP000198897">
    <property type="component" value="Unassembled WGS sequence"/>
</dbReference>
<evidence type="ECO:0000256" key="1">
    <source>
        <dbReference type="ARBA" id="ARBA00001936"/>
    </source>
</evidence>
<comment type="similarity">
    <text evidence="2 8">Belongs to the metallo-dependent hydrolases superfamily. Adenine deaminase family.</text>
</comment>
<comment type="catalytic activity">
    <reaction evidence="6 8">
        <text>adenine + H2O + H(+) = hypoxanthine + NH4(+)</text>
        <dbReference type="Rhea" id="RHEA:23688"/>
        <dbReference type="ChEBI" id="CHEBI:15377"/>
        <dbReference type="ChEBI" id="CHEBI:15378"/>
        <dbReference type="ChEBI" id="CHEBI:16708"/>
        <dbReference type="ChEBI" id="CHEBI:17368"/>
        <dbReference type="ChEBI" id="CHEBI:28938"/>
        <dbReference type="EC" id="3.5.4.2"/>
    </reaction>
</comment>
<dbReference type="InterPro" id="IPR032466">
    <property type="entry name" value="Metal_Hydrolase"/>
</dbReference>
<evidence type="ECO:0000259" key="9">
    <source>
        <dbReference type="Pfam" id="PF01979"/>
    </source>
</evidence>
<dbReference type="InterPro" id="IPR026912">
    <property type="entry name" value="Adenine_deam_C"/>
</dbReference>
<dbReference type="EC" id="3.5.4.2" evidence="3 8"/>
<protein>
    <recommendedName>
        <fullName evidence="7 8">Adenine deaminase</fullName>
        <shortName evidence="8">Adenase</shortName>
        <shortName evidence="8">Adenine aminase</shortName>
        <ecNumber evidence="3 8">3.5.4.2</ecNumber>
    </recommendedName>
</protein>
<evidence type="ECO:0000313" key="11">
    <source>
        <dbReference type="EMBL" id="SFG26491.1"/>
    </source>
</evidence>
<dbReference type="NCBIfam" id="TIGR01178">
    <property type="entry name" value="ade"/>
    <property type="match status" value="1"/>
</dbReference>
<gene>
    <name evidence="8" type="primary">ade</name>
    <name evidence="11" type="ORF">SAMN05216353_13120</name>
</gene>
<keyword evidence="5 8" id="KW-0464">Manganese</keyword>
<dbReference type="Pfam" id="PF01979">
    <property type="entry name" value="Amidohydro_1"/>
    <property type="match status" value="1"/>
</dbReference>
<evidence type="ECO:0000256" key="2">
    <source>
        <dbReference type="ARBA" id="ARBA00006773"/>
    </source>
</evidence>
<dbReference type="InterPro" id="IPR006680">
    <property type="entry name" value="Amidohydro-rel"/>
</dbReference>
<dbReference type="Gene3D" id="3.20.20.140">
    <property type="entry name" value="Metal-dependent hydrolases"/>
    <property type="match status" value="1"/>
</dbReference>
<dbReference type="Gene3D" id="2.30.40.10">
    <property type="entry name" value="Urease, subunit C, domain 1"/>
    <property type="match status" value="1"/>
</dbReference>
<dbReference type="GO" id="GO:0006146">
    <property type="term" value="P:adenine catabolic process"/>
    <property type="evidence" value="ECO:0007669"/>
    <property type="project" value="InterPro"/>
</dbReference>
<dbReference type="PANTHER" id="PTHR11113:SF2">
    <property type="entry name" value="ADENINE DEAMINASE"/>
    <property type="match status" value="1"/>
</dbReference>
<sequence length="580" mass="63565">MNSAKEQLTKDLNIASKKIPADMIIKNGKLLDVFNLEWIEADVAISDGKFVGIGHYNEAAQIIDANNRYVCPSFIDGHVHIESSMVTPGEYAKVVVPHGVTTVVTDPHEIANVSGEEGLQFMLENAEDLPLEVFFMLPSCVPATPFEHSGAHLTAADLEKYVTHPSVLGLAEVMDYPSLLHTKDNLLDKITMIHQHGGKLDGHLAGLENNAVNLFRTAGITTDHECTKEEEALERLRRGMYLMIREGSAAKDLNALIPVVTAHNARRCLFCTDDKHLDELIEEGSIDHNVRLSIQHGVSPQIALQMASLNAAECYGLRSKGAIAPGYDADFLLLEDLEKVKISDVYKQGRHISHNGTYTPHDAHKKKQAAPITETVHFSNLTEEQLKLPISKAQQAHIIKINPNQLLTNKLVEEVETENGFFVPSPDKDQLKLTVVERHKKTGHLGVGIVKGFGLKDGAIATTIAHDSHNIVALGANDPDLLKAITTLKEINGGLVIVKNGAVLSSLPLPIAGLMSDQSFPFVKERLEHIGETLPSLGFTKDFNPFLTLSFLTLPVIPSLKLTDMGLFDVETFQHIEVSL</sequence>
<dbReference type="Pfam" id="PF13382">
    <property type="entry name" value="Adenine_deam_C"/>
    <property type="match status" value="1"/>
</dbReference>
<dbReference type="EMBL" id="FOOG01000031">
    <property type="protein sequence ID" value="SFG26491.1"/>
    <property type="molecule type" value="Genomic_DNA"/>
</dbReference>
<name>A0A1I2QLJ9_9BACI</name>
<evidence type="ECO:0000256" key="7">
    <source>
        <dbReference type="ARBA" id="ARBA00069718"/>
    </source>
</evidence>
<dbReference type="PANTHER" id="PTHR11113">
    <property type="entry name" value="N-ACETYLGLUCOSAMINE-6-PHOSPHATE DEACETYLASE"/>
    <property type="match status" value="1"/>
</dbReference>
<dbReference type="GO" id="GO:0000034">
    <property type="term" value="F:adenine deaminase activity"/>
    <property type="evidence" value="ECO:0007669"/>
    <property type="project" value="UniProtKB-UniRule"/>
</dbReference>
<evidence type="ECO:0000256" key="4">
    <source>
        <dbReference type="ARBA" id="ARBA00022801"/>
    </source>
</evidence>
<dbReference type="InterPro" id="IPR006679">
    <property type="entry name" value="Adenine_deam"/>
</dbReference>
<organism evidence="11 12">
    <name type="scientific">Halobacillus alkaliphilus</name>
    <dbReference type="NCBI Taxonomy" id="396056"/>
    <lineage>
        <taxon>Bacteria</taxon>
        <taxon>Bacillati</taxon>
        <taxon>Bacillota</taxon>
        <taxon>Bacilli</taxon>
        <taxon>Bacillales</taxon>
        <taxon>Bacillaceae</taxon>
        <taxon>Halobacillus</taxon>
    </lineage>
</organism>
<keyword evidence="4 8" id="KW-0378">Hydrolase</keyword>
<dbReference type="OrthoDB" id="9775607at2"/>
<reference evidence="12" key="1">
    <citation type="submission" date="2016-10" db="EMBL/GenBank/DDBJ databases">
        <authorList>
            <person name="Varghese N."/>
            <person name="Submissions S."/>
        </authorList>
    </citation>
    <scope>NUCLEOTIDE SEQUENCE [LARGE SCALE GENOMIC DNA]</scope>
    <source>
        <strain evidence="12">FP5</strain>
    </source>
</reference>
<keyword evidence="12" id="KW-1185">Reference proteome</keyword>
<dbReference type="AlphaFoldDB" id="A0A1I2QLJ9"/>
<dbReference type="InterPro" id="IPR011059">
    <property type="entry name" value="Metal-dep_hydrolase_composite"/>
</dbReference>
<evidence type="ECO:0000313" key="12">
    <source>
        <dbReference type="Proteomes" id="UP000198897"/>
    </source>
</evidence>
<dbReference type="RefSeq" id="WP_089753051.1">
    <property type="nucleotide sequence ID" value="NZ_FOOG01000031.1"/>
</dbReference>
<dbReference type="FunFam" id="3.20.20.140:FF:000016">
    <property type="entry name" value="Adenine deaminase"/>
    <property type="match status" value="1"/>
</dbReference>
<dbReference type="CDD" id="cd01295">
    <property type="entry name" value="AdeC"/>
    <property type="match status" value="1"/>
</dbReference>
<comment type="cofactor">
    <cofactor evidence="1 8">
        <name>Mn(2+)</name>
        <dbReference type="ChEBI" id="CHEBI:29035"/>
    </cofactor>
</comment>